<comment type="cofactor">
    <cofactor evidence="1">
        <name>FAD</name>
        <dbReference type="ChEBI" id="CHEBI:57692"/>
    </cofactor>
</comment>
<name>A0A4S8KVG7_DENBC</name>
<evidence type="ECO:0000259" key="7">
    <source>
        <dbReference type="Pfam" id="PF01266"/>
    </source>
</evidence>
<dbReference type="Pfam" id="PF01266">
    <property type="entry name" value="DAO"/>
    <property type="match status" value="1"/>
</dbReference>
<dbReference type="EMBL" id="ML179961">
    <property type="protein sequence ID" value="THU79916.1"/>
    <property type="molecule type" value="Genomic_DNA"/>
</dbReference>
<evidence type="ECO:0000256" key="3">
    <source>
        <dbReference type="ARBA" id="ARBA00022630"/>
    </source>
</evidence>
<evidence type="ECO:0000256" key="4">
    <source>
        <dbReference type="ARBA" id="ARBA00022827"/>
    </source>
</evidence>
<keyword evidence="4" id="KW-0274">FAD</keyword>
<dbReference type="InterPro" id="IPR006076">
    <property type="entry name" value="FAD-dep_OxRdtase"/>
</dbReference>
<reference evidence="8 9" key="1">
    <citation type="journal article" date="2019" name="Nat. Ecol. Evol.">
        <title>Megaphylogeny resolves global patterns of mushroom evolution.</title>
        <authorList>
            <person name="Varga T."/>
            <person name="Krizsan K."/>
            <person name="Foldi C."/>
            <person name="Dima B."/>
            <person name="Sanchez-Garcia M."/>
            <person name="Sanchez-Ramirez S."/>
            <person name="Szollosi G.J."/>
            <person name="Szarkandi J.G."/>
            <person name="Papp V."/>
            <person name="Albert L."/>
            <person name="Andreopoulos W."/>
            <person name="Angelini C."/>
            <person name="Antonin V."/>
            <person name="Barry K.W."/>
            <person name="Bougher N.L."/>
            <person name="Buchanan P."/>
            <person name="Buyck B."/>
            <person name="Bense V."/>
            <person name="Catcheside P."/>
            <person name="Chovatia M."/>
            <person name="Cooper J."/>
            <person name="Damon W."/>
            <person name="Desjardin D."/>
            <person name="Finy P."/>
            <person name="Geml J."/>
            <person name="Haridas S."/>
            <person name="Hughes K."/>
            <person name="Justo A."/>
            <person name="Karasinski D."/>
            <person name="Kautmanova I."/>
            <person name="Kiss B."/>
            <person name="Kocsube S."/>
            <person name="Kotiranta H."/>
            <person name="LaButti K.M."/>
            <person name="Lechner B.E."/>
            <person name="Liimatainen K."/>
            <person name="Lipzen A."/>
            <person name="Lukacs Z."/>
            <person name="Mihaltcheva S."/>
            <person name="Morgado L.N."/>
            <person name="Niskanen T."/>
            <person name="Noordeloos M.E."/>
            <person name="Ohm R.A."/>
            <person name="Ortiz-Santana B."/>
            <person name="Ovrebo C."/>
            <person name="Racz N."/>
            <person name="Riley R."/>
            <person name="Savchenko A."/>
            <person name="Shiryaev A."/>
            <person name="Soop K."/>
            <person name="Spirin V."/>
            <person name="Szebenyi C."/>
            <person name="Tomsovsky M."/>
            <person name="Tulloss R.E."/>
            <person name="Uehling J."/>
            <person name="Grigoriev I.V."/>
            <person name="Vagvolgyi C."/>
            <person name="Papp T."/>
            <person name="Martin F.M."/>
            <person name="Miettinen O."/>
            <person name="Hibbett D.S."/>
            <person name="Nagy L.G."/>
        </authorList>
    </citation>
    <scope>NUCLEOTIDE SEQUENCE [LARGE SCALE GENOMIC DNA]</scope>
    <source>
        <strain evidence="8 9">CBS 962.96</strain>
    </source>
</reference>
<evidence type="ECO:0000313" key="9">
    <source>
        <dbReference type="Proteomes" id="UP000297245"/>
    </source>
</evidence>
<organism evidence="8 9">
    <name type="scientific">Dendrothele bispora (strain CBS 962.96)</name>
    <dbReference type="NCBI Taxonomy" id="1314807"/>
    <lineage>
        <taxon>Eukaryota</taxon>
        <taxon>Fungi</taxon>
        <taxon>Dikarya</taxon>
        <taxon>Basidiomycota</taxon>
        <taxon>Agaricomycotina</taxon>
        <taxon>Agaricomycetes</taxon>
        <taxon>Agaricomycetidae</taxon>
        <taxon>Agaricales</taxon>
        <taxon>Agaricales incertae sedis</taxon>
        <taxon>Dendrothele</taxon>
    </lineage>
</organism>
<accession>A0A4S8KVG7</accession>
<keyword evidence="3" id="KW-0285">Flavoprotein</keyword>
<dbReference type="PANTHER" id="PTHR11530">
    <property type="entry name" value="D-AMINO ACID OXIDASE"/>
    <property type="match status" value="1"/>
</dbReference>
<evidence type="ECO:0000313" key="8">
    <source>
        <dbReference type="EMBL" id="THU79916.1"/>
    </source>
</evidence>
<dbReference type="GO" id="GO:0071949">
    <property type="term" value="F:FAD binding"/>
    <property type="evidence" value="ECO:0007669"/>
    <property type="project" value="InterPro"/>
</dbReference>
<gene>
    <name evidence="8" type="ORF">K435DRAFT_874935</name>
</gene>
<dbReference type="SUPFAM" id="SSF51971">
    <property type="entry name" value="Nucleotide-binding domain"/>
    <property type="match status" value="1"/>
</dbReference>
<dbReference type="GO" id="GO:0005737">
    <property type="term" value="C:cytoplasm"/>
    <property type="evidence" value="ECO:0007669"/>
    <property type="project" value="TreeGrafter"/>
</dbReference>
<keyword evidence="6" id="KW-0812">Transmembrane</keyword>
<protein>
    <recommendedName>
        <fullName evidence="7">FAD dependent oxidoreductase domain-containing protein</fullName>
    </recommendedName>
</protein>
<evidence type="ECO:0000256" key="6">
    <source>
        <dbReference type="SAM" id="Phobius"/>
    </source>
</evidence>
<dbReference type="Proteomes" id="UP000297245">
    <property type="component" value="Unassembled WGS sequence"/>
</dbReference>
<keyword evidence="6" id="KW-0472">Membrane</keyword>
<dbReference type="GO" id="GO:0003884">
    <property type="term" value="F:D-amino-acid oxidase activity"/>
    <property type="evidence" value="ECO:0007669"/>
    <property type="project" value="InterPro"/>
</dbReference>
<sequence>MANKSSQLRLGDTLSVFPAPVVRPSQYSPRILIIGGGVIGLITAWVLLDKGYRVTIVAKEWASFGKAQRLTSQISGALWEYPPAVCGQHTDTISLRHSKIWSMTSYKIFDDIASSPELSKASGVRMMPVNFFFPAPIEDIPEQFCKMKEIMSSGIRGFKRDAGLIQQRGISPTYGGAVDAYEHIAPVIDTDQAMGWLQNLVEKKGAKLITKTIHGDLFNQEDSLRAEYNADIIVNATGHGGIELAGDTTCYPIRGGLIRIINDGKDFPKIEHALAITADAAGSMNEIVFIVPRNDNILLLGGIAEPYEGTLDYTLMDPRDTREWEIRRIETVTKKTGALNFSGFDIVFS</sequence>
<dbReference type="InterPro" id="IPR023209">
    <property type="entry name" value="DAO"/>
</dbReference>
<evidence type="ECO:0000256" key="1">
    <source>
        <dbReference type="ARBA" id="ARBA00001974"/>
    </source>
</evidence>
<feature type="transmembrane region" description="Helical" evidence="6">
    <location>
        <begin position="27"/>
        <end position="48"/>
    </location>
</feature>
<keyword evidence="5" id="KW-0560">Oxidoreductase</keyword>
<comment type="similarity">
    <text evidence="2">Belongs to the DAMOX/DASOX family.</text>
</comment>
<keyword evidence="9" id="KW-1185">Reference proteome</keyword>
<evidence type="ECO:0000256" key="2">
    <source>
        <dbReference type="ARBA" id="ARBA00006730"/>
    </source>
</evidence>
<dbReference type="Gene3D" id="3.40.50.720">
    <property type="entry name" value="NAD(P)-binding Rossmann-like Domain"/>
    <property type="match status" value="1"/>
</dbReference>
<evidence type="ECO:0000256" key="5">
    <source>
        <dbReference type="ARBA" id="ARBA00023002"/>
    </source>
</evidence>
<proteinExistence type="inferred from homology"/>
<dbReference type="PANTHER" id="PTHR11530:SF25">
    <property type="entry name" value="FAD DEPENDENT OXIDOREDUCTASE DOMAIN-CONTAINING PROTEIN"/>
    <property type="match status" value="1"/>
</dbReference>
<dbReference type="Gene3D" id="3.30.9.10">
    <property type="entry name" value="D-Amino Acid Oxidase, subunit A, domain 2"/>
    <property type="match status" value="1"/>
</dbReference>
<keyword evidence="6" id="KW-1133">Transmembrane helix</keyword>
<dbReference type="OrthoDB" id="2015447at2759"/>
<dbReference type="AlphaFoldDB" id="A0A4S8KVG7"/>
<dbReference type="GO" id="GO:0019478">
    <property type="term" value="P:D-amino acid catabolic process"/>
    <property type="evidence" value="ECO:0007669"/>
    <property type="project" value="TreeGrafter"/>
</dbReference>
<feature type="domain" description="FAD dependent oxidoreductase" evidence="7">
    <location>
        <begin position="30"/>
        <end position="318"/>
    </location>
</feature>